<accession>A0AAD6E5S4</accession>
<comment type="caution">
    <text evidence="1">Lacks conserved residue(s) required for the propagation of feature annotation.</text>
</comment>
<comment type="subunit">
    <text evidence="1">Homodimer. May form higher order oligomers.</text>
</comment>
<dbReference type="GO" id="GO:0016831">
    <property type="term" value="F:carboxy-lyase activity"/>
    <property type="evidence" value="ECO:0007669"/>
    <property type="project" value="UniProtKB-UniRule"/>
</dbReference>
<protein>
    <recommendedName>
        <fullName evidence="1">Ferulic acid decarboxylase 1</fullName>
        <ecNumber evidence="1">4.1.1.102</ecNumber>
    </recommendedName>
    <alternativeName>
        <fullName evidence="1">Phenacrylate decarboxylase</fullName>
    </alternativeName>
</protein>
<dbReference type="Pfam" id="PF20696">
    <property type="entry name" value="UbiD_C"/>
    <property type="match status" value="1"/>
</dbReference>
<dbReference type="Gene3D" id="3.40.1670.10">
    <property type="entry name" value="UbiD C-terminal domain-like"/>
    <property type="match status" value="1"/>
</dbReference>
<proteinExistence type="inferred from homology"/>
<comment type="similarity">
    <text evidence="1">Belongs to the UbiD family. UbiD-like/FDC subfamily.</text>
</comment>
<comment type="catalytic activity">
    <reaction evidence="1">
        <text>(E)-4-coumarate + H(+) = 4-vinylphenol + CO2</text>
        <dbReference type="Rhea" id="RHEA:33227"/>
        <dbReference type="ChEBI" id="CHEBI:1883"/>
        <dbReference type="ChEBI" id="CHEBI:12876"/>
        <dbReference type="ChEBI" id="CHEBI:15378"/>
        <dbReference type="ChEBI" id="CHEBI:16526"/>
        <dbReference type="EC" id="4.1.1.102"/>
    </reaction>
</comment>
<feature type="binding site" evidence="1">
    <location>
        <begin position="176"/>
        <end position="181"/>
    </location>
    <ligand>
        <name>prenylated FMN</name>
        <dbReference type="ChEBI" id="CHEBI:87746"/>
    </ligand>
</feature>
<comment type="caution">
    <text evidence="5">The sequence shown here is derived from an EMBL/GenBank/DDBJ whole genome shotgun (WGS) entry which is preliminary data.</text>
</comment>
<dbReference type="Pfam" id="PF01977">
    <property type="entry name" value="UbiD"/>
    <property type="match status" value="1"/>
</dbReference>
<evidence type="ECO:0000256" key="1">
    <source>
        <dbReference type="HAMAP-Rule" id="MF_03196"/>
    </source>
</evidence>
<feature type="domain" description="3-octaprenyl-4-hydroxybenzoate carboxy-lyase-like N-terminal" evidence="3">
    <location>
        <begin position="20"/>
        <end position="109"/>
    </location>
</feature>
<dbReference type="InterPro" id="IPR049381">
    <property type="entry name" value="UbiD-like_C"/>
</dbReference>
<comment type="function">
    <text evidence="1">Catalyzes the reversible decarboxylation of aromatic carboxylic acids like ferulic acid, p-coumaric acid or cinnamic acid, producing the corresponding vinyl derivatives 4-vinylphenol, 4-vinylguaiacol, and styrene, respectively, which play the role of aroma metabolites.</text>
</comment>
<dbReference type="Proteomes" id="UP001213799">
    <property type="component" value="Unassembled WGS sequence"/>
</dbReference>
<dbReference type="EC" id="4.1.1.102" evidence="1"/>
<dbReference type="InterPro" id="IPR049383">
    <property type="entry name" value="UbiD-like_N"/>
</dbReference>
<dbReference type="SUPFAM" id="SSF50475">
    <property type="entry name" value="FMN-binding split barrel"/>
    <property type="match status" value="1"/>
</dbReference>
<comment type="cofactor">
    <cofactor evidence="1">
        <name>Mn(2+)</name>
        <dbReference type="ChEBI" id="CHEBI:29035"/>
    </cofactor>
</comment>
<dbReference type="Pfam" id="PF20695">
    <property type="entry name" value="UbiD_N"/>
    <property type="match status" value="1"/>
</dbReference>
<gene>
    <name evidence="1" type="primary">FDC1</name>
    <name evidence="5" type="ORF">N7537_005422</name>
</gene>
<dbReference type="InterPro" id="IPR002830">
    <property type="entry name" value="UbiD"/>
</dbReference>
<dbReference type="SUPFAM" id="SSF143968">
    <property type="entry name" value="UbiD C-terminal domain-like"/>
    <property type="match status" value="1"/>
</dbReference>
<feature type="domain" description="3-octaprenyl-4-hydroxybenzoate carboxy-lyase-like Rift-related" evidence="2">
    <location>
        <begin position="126"/>
        <end position="325"/>
    </location>
</feature>
<comment type="catalytic activity">
    <reaction evidence="1">
        <text>(E)-cinnamate + H(+) = styrene + CO2</text>
        <dbReference type="Rhea" id="RHEA:46920"/>
        <dbReference type="ChEBI" id="CHEBI:15378"/>
        <dbReference type="ChEBI" id="CHEBI:15669"/>
        <dbReference type="ChEBI" id="CHEBI:16526"/>
        <dbReference type="ChEBI" id="CHEBI:27452"/>
        <dbReference type="EC" id="4.1.1.102"/>
    </reaction>
</comment>
<dbReference type="NCBIfam" id="TIGR00148">
    <property type="entry name" value="UbiD family decarboxylase"/>
    <property type="match status" value="1"/>
</dbReference>
<comment type="cofactor">
    <cofactor evidence="1">
        <name>prenylated FMN</name>
        <dbReference type="ChEBI" id="CHEBI:87746"/>
    </cofactor>
    <text evidence="1">Binds 1 prenylated FMN per subunit.</text>
</comment>
<dbReference type="GO" id="GO:0046872">
    <property type="term" value="F:metal ion binding"/>
    <property type="evidence" value="ECO:0007669"/>
    <property type="project" value="UniProtKB-KW"/>
</dbReference>
<keyword evidence="1" id="KW-0464">Manganese</keyword>
<feature type="binding site" evidence="1">
    <location>
        <position position="176"/>
    </location>
    <ligand>
        <name>Mn(2+)</name>
        <dbReference type="ChEBI" id="CHEBI:29035"/>
    </ligand>
</feature>
<dbReference type="EMBL" id="JAQJAE010000003">
    <property type="protein sequence ID" value="KAJ5602466.1"/>
    <property type="molecule type" value="Genomic_DNA"/>
</dbReference>
<keyword evidence="1" id="KW-0456">Lyase</keyword>
<feature type="active site" description="Proton donor" evidence="1">
    <location>
        <position position="289"/>
    </location>
</feature>
<evidence type="ECO:0000313" key="5">
    <source>
        <dbReference type="EMBL" id="KAJ5602466.1"/>
    </source>
</evidence>
<reference evidence="5" key="1">
    <citation type="journal article" date="2023" name="IMA Fungus">
        <title>Comparative genomic study of the Penicillium genus elucidates a diverse pangenome and 15 lateral gene transfer events.</title>
        <authorList>
            <person name="Petersen C."/>
            <person name="Sorensen T."/>
            <person name="Nielsen M.R."/>
            <person name="Sondergaard T.E."/>
            <person name="Sorensen J.L."/>
            <person name="Fitzpatrick D.A."/>
            <person name="Frisvad J.C."/>
            <person name="Nielsen K.L."/>
        </authorList>
    </citation>
    <scope>NUCLEOTIDE SEQUENCE</scope>
    <source>
        <strain evidence="5">IBT 12815</strain>
    </source>
</reference>
<feature type="binding site" evidence="1">
    <location>
        <begin position="198"/>
        <end position="199"/>
    </location>
    <ligand>
        <name>prenylated FMN</name>
        <dbReference type="ChEBI" id="CHEBI:87746"/>
    </ligand>
</feature>
<dbReference type="HAMAP" id="MF_01983">
    <property type="entry name" value="UbiD_FDC"/>
    <property type="match status" value="1"/>
</dbReference>
<keyword evidence="1" id="KW-0963">Cytoplasm</keyword>
<keyword evidence="6" id="KW-1185">Reference proteome</keyword>
<reference evidence="5" key="2">
    <citation type="submission" date="2023-01" db="EMBL/GenBank/DDBJ databases">
        <authorList>
            <person name="Petersen C."/>
        </authorList>
    </citation>
    <scope>NUCLEOTIDE SEQUENCE</scope>
    <source>
        <strain evidence="5">IBT 12815</strain>
    </source>
</reference>
<evidence type="ECO:0000259" key="3">
    <source>
        <dbReference type="Pfam" id="PF20695"/>
    </source>
</evidence>
<feature type="binding site" evidence="1">
    <location>
        <position position="240"/>
    </location>
    <ligand>
        <name>prenylated FMN</name>
        <dbReference type="ChEBI" id="CHEBI:87746"/>
    </ligand>
</feature>
<keyword evidence="1" id="KW-0479">Metal-binding</keyword>
<keyword evidence="1" id="KW-0210">Decarboxylase</keyword>
<feature type="domain" description="3-octaprenyl-4-hydroxybenzoate carboxy-lyase-like C-terminal" evidence="4">
    <location>
        <begin position="331"/>
        <end position="452"/>
    </location>
</feature>
<dbReference type="GO" id="GO:0046281">
    <property type="term" value="P:cinnamic acid catabolic process"/>
    <property type="evidence" value="ECO:0007669"/>
    <property type="project" value="UniProtKB-UniRule"/>
</dbReference>
<dbReference type="AlphaFoldDB" id="A0AAD6E5S4"/>
<evidence type="ECO:0000259" key="2">
    <source>
        <dbReference type="Pfam" id="PF01977"/>
    </source>
</evidence>
<dbReference type="PANTHER" id="PTHR30108:SF17">
    <property type="entry name" value="FERULIC ACID DECARBOXYLASE 1"/>
    <property type="match status" value="1"/>
</dbReference>
<evidence type="ECO:0000259" key="4">
    <source>
        <dbReference type="Pfam" id="PF20696"/>
    </source>
</evidence>
<name>A0AAD6E5S4_9EURO</name>
<comment type="catalytic activity">
    <reaction evidence="1">
        <text>(E)-ferulate + H(+) = 2-methoxy-4-vinylphenol + CO2</text>
        <dbReference type="Rhea" id="RHEA:33807"/>
        <dbReference type="ChEBI" id="CHEBI:15378"/>
        <dbReference type="ChEBI" id="CHEBI:16526"/>
        <dbReference type="ChEBI" id="CHEBI:29749"/>
        <dbReference type="ChEBI" id="CHEBI:42438"/>
        <dbReference type="EC" id="4.1.1.102"/>
    </reaction>
</comment>
<feature type="binding site" evidence="1">
    <location>
        <position position="398"/>
    </location>
    <ligand>
        <name>prenylated FMN</name>
        <dbReference type="ChEBI" id="CHEBI:87746"/>
    </ligand>
</feature>
<dbReference type="GO" id="GO:0033494">
    <property type="term" value="P:ferulate metabolic process"/>
    <property type="evidence" value="ECO:0007669"/>
    <property type="project" value="UniProtKB-UniRule"/>
</dbReference>
<dbReference type="GO" id="GO:0005737">
    <property type="term" value="C:cytoplasm"/>
    <property type="evidence" value="ECO:0007669"/>
    <property type="project" value="UniProtKB-SubCell"/>
</dbReference>
<dbReference type="InterPro" id="IPR032903">
    <property type="entry name" value="FDC-like"/>
</dbReference>
<evidence type="ECO:0000313" key="6">
    <source>
        <dbReference type="Proteomes" id="UP001213799"/>
    </source>
</evidence>
<dbReference type="PANTHER" id="PTHR30108">
    <property type="entry name" value="3-OCTAPRENYL-4-HYDROXYBENZOATE CARBOXY-LYASE-RELATED"/>
    <property type="match status" value="1"/>
</dbReference>
<dbReference type="InterPro" id="IPR048304">
    <property type="entry name" value="UbiD_Rift_dom"/>
</dbReference>
<organism evidence="5 6">
    <name type="scientific">Penicillium hordei</name>
    <dbReference type="NCBI Taxonomy" id="40994"/>
    <lineage>
        <taxon>Eukaryota</taxon>
        <taxon>Fungi</taxon>
        <taxon>Dikarya</taxon>
        <taxon>Ascomycota</taxon>
        <taxon>Pezizomycotina</taxon>
        <taxon>Eurotiomycetes</taxon>
        <taxon>Eurotiomycetidae</taxon>
        <taxon>Eurotiales</taxon>
        <taxon>Aspergillaceae</taxon>
        <taxon>Penicillium</taxon>
    </lineage>
</organism>
<feature type="binding site" evidence="1">
    <location>
        <position position="240"/>
    </location>
    <ligand>
        <name>Mn(2+)</name>
        <dbReference type="ChEBI" id="CHEBI:29035"/>
    </ligand>
</feature>
<dbReference type="Gene3D" id="1.20.5.4570">
    <property type="match status" value="1"/>
</dbReference>
<comment type="subcellular location">
    <subcellularLocation>
        <location evidence="1">Cytoplasm</location>
    </subcellularLocation>
</comment>
<sequence length="510" mass="57370">MNPNPVKAVSASEDFRQFVKELEEENDLIIITKEVDPHLELAAITRKVYETEEKAPMFQNIKGRKDTGLFRILGAPVGLSRDVNRRFGRIAKSLGLPSTATGEEIINRINECKMKSPVSAIEVLPDQAPVKQYKLFGDDIDLNALPVPLHHDADGGKYLQTFGMHIVKTPDGRWVNWSITRGMVHDRRSLTGPIIPNQDIGAIWQMWKEKGQDMPWALCFGVPPAAIMVSGMPIPKWTDEAGFVGALIGKPVEVVKCETNDICIPINAEIVFEGVVSVTESGPEGPMAEYHGMVFPGEAKDQPLFKVNAITYRHDPILPLCVAGRAAEENHTVWGVMQAAEVLNVCQAAGLPIKMVWCPFESHCLWFVLQVDRQKLRALNTKIPDFSKAVGHTVFASKPGWYIPKLLLTGDDIDPTDIRDVIWAESTRCQPLTNEFFFEEYGNIPLIPYVRYGLEPEHTNHFKVVRCCMFPCEFVDEEMCWKEGSFRGSYPADVRDKVIRNWKAYGFDDE</sequence>